<reference evidence="3" key="2">
    <citation type="journal article" date="2014" name="ISME J.">
        <title>Microbial stratification in low pH oxic and suboxic macroscopic growths along an acid mine drainage.</title>
        <authorList>
            <person name="Mendez-Garcia C."/>
            <person name="Mesa V."/>
            <person name="Sprenger R.R."/>
            <person name="Richter M."/>
            <person name="Diez M.S."/>
            <person name="Solano J."/>
            <person name="Bargiela R."/>
            <person name="Golyshina O.V."/>
            <person name="Manteca A."/>
            <person name="Ramos J.L."/>
            <person name="Gallego J.R."/>
            <person name="Llorente I."/>
            <person name="Martins Dos Santos V.A."/>
            <person name="Jensen O.N."/>
            <person name="Pelaez A.I."/>
            <person name="Sanchez J."/>
            <person name="Ferrer M."/>
        </authorList>
    </citation>
    <scope>NUCLEOTIDE SEQUENCE</scope>
</reference>
<dbReference type="GO" id="GO:0022857">
    <property type="term" value="F:transmembrane transporter activity"/>
    <property type="evidence" value="ECO:0007669"/>
    <property type="project" value="InterPro"/>
</dbReference>
<dbReference type="InterPro" id="IPR020846">
    <property type="entry name" value="MFS_dom"/>
</dbReference>
<feature type="transmembrane region" description="Helical" evidence="1">
    <location>
        <begin position="43"/>
        <end position="62"/>
    </location>
</feature>
<keyword evidence="1" id="KW-0472">Membrane</keyword>
<dbReference type="AlphaFoldDB" id="T0ZDB2"/>
<dbReference type="PROSITE" id="PS50850">
    <property type="entry name" value="MFS"/>
    <property type="match status" value="1"/>
</dbReference>
<feature type="non-terminal residue" evidence="3">
    <location>
        <position position="63"/>
    </location>
</feature>
<dbReference type="SUPFAM" id="SSF103473">
    <property type="entry name" value="MFS general substrate transporter"/>
    <property type="match status" value="1"/>
</dbReference>
<dbReference type="InterPro" id="IPR036259">
    <property type="entry name" value="MFS_trans_sf"/>
</dbReference>
<dbReference type="EMBL" id="AUZX01010819">
    <property type="protein sequence ID" value="EQD46101.1"/>
    <property type="molecule type" value="Genomic_DNA"/>
</dbReference>
<evidence type="ECO:0000313" key="3">
    <source>
        <dbReference type="EMBL" id="EQD46101.1"/>
    </source>
</evidence>
<accession>T0ZDB2</accession>
<feature type="domain" description="Major facilitator superfamily (MFS) profile" evidence="2">
    <location>
        <begin position="15"/>
        <end position="63"/>
    </location>
</feature>
<evidence type="ECO:0000256" key="1">
    <source>
        <dbReference type="SAM" id="Phobius"/>
    </source>
</evidence>
<comment type="caution">
    <text evidence="3">The sequence shown here is derived from an EMBL/GenBank/DDBJ whole genome shotgun (WGS) entry which is preliminary data.</text>
</comment>
<sequence>MSDQLARRAHRDDLALLVVVVGVLITAVDTTIVVLALPEIQRAFHIGLSSVIWVIIGYLFVIT</sequence>
<feature type="transmembrane region" description="Helical" evidence="1">
    <location>
        <begin position="14"/>
        <end position="37"/>
    </location>
</feature>
<keyword evidence="1" id="KW-0812">Transmembrane</keyword>
<organism evidence="3">
    <name type="scientific">mine drainage metagenome</name>
    <dbReference type="NCBI Taxonomy" id="410659"/>
    <lineage>
        <taxon>unclassified sequences</taxon>
        <taxon>metagenomes</taxon>
        <taxon>ecological metagenomes</taxon>
    </lineage>
</organism>
<protein>
    <submittedName>
        <fullName evidence="3">Membrane protein</fullName>
    </submittedName>
</protein>
<name>T0ZDB2_9ZZZZ</name>
<gene>
    <name evidence="3" type="ORF">B1A_14735</name>
</gene>
<keyword evidence="1" id="KW-1133">Transmembrane helix</keyword>
<evidence type="ECO:0000259" key="2">
    <source>
        <dbReference type="PROSITE" id="PS50850"/>
    </source>
</evidence>
<proteinExistence type="predicted"/>
<reference evidence="3" key="1">
    <citation type="submission" date="2013-08" db="EMBL/GenBank/DDBJ databases">
        <authorList>
            <person name="Mendez C."/>
            <person name="Richter M."/>
            <person name="Ferrer M."/>
            <person name="Sanchez J."/>
        </authorList>
    </citation>
    <scope>NUCLEOTIDE SEQUENCE</scope>
</reference>